<feature type="domain" description="HTH marR-type" evidence="4">
    <location>
        <begin position="1"/>
        <end position="144"/>
    </location>
</feature>
<dbReference type="InterPro" id="IPR036388">
    <property type="entry name" value="WH-like_DNA-bd_sf"/>
</dbReference>
<dbReference type="RefSeq" id="WP_218822895.1">
    <property type="nucleotide sequence ID" value="NZ_FWZX01000017.1"/>
</dbReference>
<keyword evidence="2 5" id="KW-0238">DNA-binding</keyword>
<dbReference type="PANTHER" id="PTHR35790">
    <property type="entry name" value="HTH-TYPE TRANSCRIPTIONAL REGULATOR PCHR"/>
    <property type="match status" value="1"/>
</dbReference>
<dbReference type="GO" id="GO:0003677">
    <property type="term" value="F:DNA binding"/>
    <property type="evidence" value="ECO:0007669"/>
    <property type="project" value="UniProtKB-KW"/>
</dbReference>
<organism evidence="5 6">
    <name type="scientific">Tistlia consotensis USBA 355</name>
    <dbReference type="NCBI Taxonomy" id="560819"/>
    <lineage>
        <taxon>Bacteria</taxon>
        <taxon>Pseudomonadati</taxon>
        <taxon>Pseudomonadota</taxon>
        <taxon>Alphaproteobacteria</taxon>
        <taxon>Rhodospirillales</taxon>
        <taxon>Rhodovibrionaceae</taxon>
        <taxon>Tistlia</taxon>
    </lineage>
</organism>
<accession>A0A1Y6CDY6</accession>
<sequence>MKLLDIIDGTPIRYGYRIAFLTNFYREPLLRRMELEHGIIRPEWTVLICLSFRDGLNPRDICEITEQPRNTVSRAVTSLTRKGLIVPAADPADARRKVLRITEAGRAAYERIMPMFVEGERKLMACLTERERGDLDRLLDKLCRAVPGWVGG</sequence>
<evidence type="ECO:0000313" key="6">
    <source>
        <dbReference type="Proteomes" id="UP000192917"/>
    </source>
</evidence>
<dbReference type="AlphaFoldDB" id="A0A1Y6CDY6"/>
<evidence type="ECO:0000313" key="5">
    <source>
        <dbReference type="EMBL" id="SMF47704.1"/>
    </source>
</evidence>
<proteinExistence type="predicted"/>
<keyword evidence="6" id="KW-1185">Reference proteome</keyword>
<protein>
    <submittedName>
        <fullName evidence="5">DNA-binding transcriptional regulator, MarR family</fullName>
    </submittedName>
</protein>
<dbReference type="EMBL" id="FWZX01000017">
    <property type="protein sequence ID" value="SMF47704.1"/>
    <property type="molecule type" value="Genomic_DNA"/>
</dbReference>
<evidence type="ECO:0000256" key="1">
    <source>
        <dbReference type="ARBA" id="ARBA00023015"/>
    </source>
</evidence>
<dbReference type="InterPro" id="IPR036390">
    <property type="entry name" value="WH_DNA-bd_sf"/>
</dbReference>
<evidence type="ECO:0000256" key="2">
    <source>
        <dbReference type="ARBA" id="ARBA00023125"/>
    </source>
</evidence>
<gene>
    <name evidence="5" type="ORF">SAMN05428998_11722</name>
</gene>
<dbReference type="PROSITE" id="PS50995">
    <property type="entry name" value="HTH_MARR_2"/>
    <property type="match status" value="1"/>
</dbReference>
<dbReference type="GO" id="GO:0003700">
    <property type="term" value="F:DNA-binding transcription factor activity"/>
    <property type="evidence" value="ECO:0007669"/>
    <property type="project" value="InterPro"/>
</dbReference>
<reference evidence="5 6" key="1">
    <citation type="submission" date="2017-04" db="EMBL/GenBank/DDBJ databases">
        <authorList>
            <person name="Afonso C.L."/>
            <person name="Miller P.J."/>
            <person name="Scott M.A."/>
            <person name="Spackman E."/>
            <person name="Goraichik I."/>
            <person name="Dimitrov K.M."/>
            <person name="Suarez D.L."/>
            <person name="Swayne D.E."/>
        </authorList>
    </citation>
    <scope>NUCLEOTIDE SEQUENCE [LARGE SCALE GENOMIC DNA]</scope>
    <source>
        <strain evidence="5 6">USBA 355</strain>
    </source>
</reference>
<evidence type="ECO:0000259" key="4">
    <source>
        <dbReference type="PROSITE" id="PS50995"/>
    </source>
</evidence>
<dbReference type="Gene3D" id="1.10.10.10">
    <property type="entry name" value="Winged helix-like DNA-binding domain superfamily/Winged helix DNA-binding domain"/>
    <property type="match status" value="1"/>
</dbReference>
<dbReference type="PANTHER" id="PTHR35790:SF4">
    <property type="entry name" value="HTH-TYPE TRANSCRIPTIONAL REGULATOR PCHR"/>
    <property type="match status" value="1"/>
</dbReference>
<dbReference type="Pfam" id="PF12802">
    <property type="entry name" value="MarR_2"/>
    <property type="match status" value="1"/>
</dbReference>
<dbReference type="SUPFAM" id="SSF46785">
    <property type="entry name" value="Winged helix' DNA-binding domain"/>
    <property type="match status" value="1"/>
</dbReference>
<keyword evidence="3" id="KW-0804">Transcription</keyword>
<dbReference type="InterPro" id="IPR052067">
    <property type="entry name" value="Metal_resp_HTH_trans_reg"/>
</dbReference>
<dbReference type="SMART" id="SM00347">
    <property type="entry name" value="HTH_MARR"/>
    <property type="match status" value="1"/>
</dbReference>
<dbReference type="InterPro" id="IPR000835">
    <property type="entry name" value="HTH_MarR-typ"/>
</dbReference>
<name>A0A1Y6CDY6_9PROT</name>
<evidence type="ECO:0000256" key="3">
    <source>
        <dbReference type="ARBA" id="ARBA00023163"/>
    </source>
</evidence>
<keyword evidence="1" id="KW-0805">Transcription regulation</keyword>
<dbReference type="Proteomes" id="UP000192917">
    <property type="component" value="Unassembled WGS sequence"/>
</dbReference>
<dbReference type="STRING" id="560819.SAMN05428998_11722"/>